<dbReference type="SUPFAM" id="SSF52540">
    <property type="entry name" value="P-loop containing nucleoside triphosphate hydrolases"/>
    <property type="match status" value="1"/>
</dbReference>
<sequence>MVEPLDKKKSAILLKKLSSHLPLIVNLSHQKGGVGKSTLAYNIADGFRTLGFKVRLLDMDIQNTCRGLNALRERAFSDIEQINDKKRLVEIINSSSMDGSGILVIDTGGFDLALSRLAIMGADINLCPISDRVTDLLAIVQKYSQTLKEIESSTNTPVSSYVILNRIHLFAKHFEHIEEMIEVTPRVEMFKTIVRERAIYDKSFIDGRSVFEANELEGYKMAMDEILSVCHELIEIYVNKG</sequence>
<proteinExistence type="predicted"/>
<organism evidence="2">
    <name type="scientific">hydrothermal vent metagenome</name>
    <dbReference type="NCBI Taxonomy" id="652676"/>
    <lineage>
        <taxon>unclassified sequences</taxon>
        <taxon>metagenomes</taxon>
        <taxon>ecological metagenomes</taxon>
    </lineage>
</organism>
<feature type="domain" description="AAA" evidence="1">
    <location>
        <begin position="24"/>
        <end position="139"/>
    </location>
</feature>
<dbReference type="Gene3D" id="3.40.50.300">
    <property type="entry name" value="P-loop containing nucleotide triphosphate hydrolases"/>
    <property type="match status" value="1"/>
</dbReference>
<evidence type="ECO:0000259" key="1">
    <source>
        <dbReference type="Pfam" id="PF13614"/>
    </source>
</evidence>
<accession>A0A1W1CKG6</accession>
<dbReference type="EMBL" id="FPHN01000199">
    <property type="protein sequence ID" value="SFV66249.1"/>
    <property type="molecule type" value="Genomic_DNA"/>
</dbReference>
<gene>
    <name evidence="2" type="ORF">MNB_SV-14-1504</name>
</gene>
<dbReference type="PIRSF" id="PIRSF009320">
    <property type="entry name" value="Nuc_binding_HP_1000"/>
    <property type="match status" value="1"/>
</dbReference>
<name>A0A1W1CKG6_9ZZZZ</name>
<dbReference type="InterPro" id="IPR050678">
    <property type="entry name" value="DNA_Partitioning_ATPase"/>
</dbReference>
<dbReference type="CDD" id="cd02042">
    <property type="entry name" value="ParAB_family"/>
    <property type="match status" value="1"/>
</dbReference>
<dbReference type="InterPro" id="IPR025669">
    <property type="entry name" value="AAA_dom"/>
</dbReference>
<protein>
    <submittedName>
        <fullName evidence="2">Plasmid partitioning protein ParA</fullName>
    </submittedName>
</protein>
<dbReference type="PANTHER" id="PTHR13696">
    <property type="entry name" value="P-LOOP CONTAINING NUCLEOSIDE TRIPHOSPHATE HYDROLASE"/>
    <property type="match status" value="1"/>
</dbReference>
<dbReference type="InterPro" id="IPR027417">
    <property type="entry name" value="P-loop_NTPase"/>
</dbReference>
<dbReference type="Pfam" id="PF13614">
    <property type="entry name" value="AAA_31"/>
    <property type="match status" value="1"/>
</dbReference>
<dbReference type="PANTHER" id="PTHR13696:SF99">
    <property type="entry name" value="COBYRINIC ACID AC-DIAMIDE SYNTHASE"/>
    <property type="match status" value="1"/>
</dbReference>
<evidence type="ECO:0000313" key="2">
    <source>
        <dbReference type="EMBL" id="SFV66249.1"/>
    </source>
</evidence>
<dbReference type="AlphaFoldDB" id="A0A1W1CKG6"/>
<reference evidence="2" key="1">
    <citation type="submission" date="2016-10" db="EMBL/GenBank/DDBJ databases">
        <authorList>
            <person name="de Groot N.N."/>
        </authorList>
    </citation>
    <scope>NUCLEOTIDE SEQUENCE</scope>
</reference>